<evidence type="ECO:0000256" key="1">
    <source>
        <dbReference type="SAM" id="Coils"/>
    </source>
</evidence>
<reference evidence="3 4" key="1">
    <citation type="journal article" date="2021" name="BMC Genomics">
        <title>Datura genome reveals duplications of psychoactive alkaloid biosynthetic genes and high mutation rate following tissue culture.</title>
        <authorList>
            <person name="Rajewski A."/>
            <person name="Carter-House D."/>
            <person name="Stajich J."/>
            <person name="Litt A."/>
        </authorList>
    </citation>
    <scope>NUCLEOTIDE SEQUENCE [LARGE SCALE GENOMIC DNA]</scope>
    <source>
        <strain evidence="3">AR-01</strain>
    </source>
</reference>
<sequence>MPFLPFTGSDDTLDITVYATFLLHCSIQLPQLMGSYISLVGNEWTYLSDIQADIPSSQVRSYSCTPRRSLPSDSGWMFSFNFFQWIHVLDLETGDLLSPRAGHAGLNFLGTTGISSVVEITEAVYVMRPKLWDVSSQDTSITSSRSSSSFVRAAHALTKPAKLDLSEREDSSFKEVHVDSTQQNLLAEISALGEQKKVLESSLADVRAENSNLRNHLEDVNSTHTDLSKELQFKVNLYLRDQDAKLEESSKDARVYAVYRGEVQTLKREKAELERTWSVLDPSRNRALAVLEVDYWISI</sequence>
<protein>
    <recommendedName>
        <fullName evidence="2">Acyl-CoA-binding domain-containing protein</fullName>
    </recommendedName>
</protein>
<comment type="caution">
    <text evidence="3">The sequence shown here is derived from an EMBL/GenBank/DDBJ whole genome shotgun (WGS) entry which is preliminary data.</text>
</comment>
<evidence type="ECO:0000313" key="3">
    <source>
        <dbReference type="EMBL" id="MCD7459560.1"/>
    </source>
</evidence>
<name>A0ABS8SKU9_DATST</name>
<gene>
    <name evidence="3" type="ORF">HAX54_041296</name>
</gene>
<dbReference type="EMBL" id="JACEIK010000595">
    <property type="protein sequence ID" value="MCD7459560.1"/>
    <property type="molecule type" value="Genomic_DNA"/>
</dbReference>
<feature type="domain" description="Acyl-CoA-binding" evidence="2">
    <location>
        <begin position="188"/>
        <end position="276"/>
    </location>
</feature>
<accession>A0ABS8SKU9</accession>
<organism evidence="3 4">
    <name type="scientific">Datura stramonium</name>
    <name type="common">Jimsonweed</name>
    <name type="synonym">Common thornapple</name>
    <dbReference type="NCBI Taxonomy" id="4076"/>
    <lineage>
        <taxon>Eukaryota</taxon>
        <taxon>Viridiplantae</taxon>
        <taxon>Streptophyta</taxon>
        <taxon>Embryophyta</taxon>
        <taxon>Tracheophyta</taxon>
        <taxon>Spermatophyta</taxon>
        <taxon>Magnoliopsida</taxon>
        <taxon>eudicotyledons</taxon>
        <taxon>Gunneridae</taxon>
        <taxon>Pentapetalae</taxon>
        <taxon>asterids</taxon>
        <taxon>lamiids</taxon>
        <taxon>Solanales</taxon>
        <taxon>Solanaceae</taxon>
        <taxon>Solanoideae</taxon>
        <taxon>Datureae</taxon>
        <taxon>Datura</taxon>
    </lineage>
</organism>
<evidence type="ECO:0000259" key="2">
    <source>
        <dbReference type="Pfam" id="PF24922"/>
    </source>
</evidence>
<keyword evidence="1" id="KW-0175">Coiled coil</keyword>
<feature type="coiled-coil region" evidence="1">
    <location>
        <begin position="189"/>
        <end position="223"/>
    </location>
</feature>
<dbReference type="InterPro" id="IPR056819">
    <property type="entry name" value="ACBP4-6_C"/>
</dbReference>
<proteinExistence type="predicted"/>
<keyword evidence="4" id="KW-1185">Reference proteome</keyword>
<dbReference type="Pfam" id="PF24922">
    <property type="entry name" value="ACBP4_C"/>
    <property type="match status" value="1"/>
</dbReference>
<evidence type="ECO:0000313" key="4">
    <source>
        <dbReference type="Proteomes" id="UP000823775"/>
    </source>
</evidence>
<dbReference type="Proteomes" id="UP000823775">
    <property type="component" value="Unassembled WGS sequence"/>
</dbReference>